<comment type="caution">
    <text evidence="9">The sequence shown here is derived from an EMBL/GenBank/DDBJ whole genome shotgun (WGS) entry which is preliminary data.</text>
</comment>
<feature type="compositionally biased region" description="Polar residues" evidence="7">
    <location>
        <begin position="945"/>
        <end position="958"/>
    </location>
</feature>
<feature type="compositionally biased region" description="Low complexity" evidence="7">
    <location>
        <begin position="231"/>
        <end position="247"/>
    </location>
</feature>
<organism evidence="9 10">
    <name type="scientific">Podospora bellae-mahoneyi</name>
    <dbReference type="NCBI Taxonomy" id="2093777"/>
    <lineage>
        <taxon>Eukaryota</taxon>
        <taxon>Fungi</taxon>
        <taxon>Dikarya</taxon>
        <taxon>Ascomycota</taxon>
        <taxon>Pezizomycotina</taxon>
        <taxon>Sordariomycetes</taxon>
        <taxon>Sordariomycetidae</taxon>
        <taxon>Sordariales</taxon>
        <taxon>Podosporaceae</taxon>
        <taxon>Podospora</taxon>
    </lineage>
</organism>
<feature type="compositionally biased region" description="Low complexity" evidence="7">
    <location>
        <begin position="704"/>
        <end position="724"/>
    </location>
</feature>
<feature type="compositionally biased region" description="Polar residues" evidence="7">
    <location>
        <begin position="985"/>
        <end position="995"/>
    </location>
</feature>
<evidence type="ECO:0000256" key="5">
    <source>
        <dbReference type="ARBA" id="ARBA00022801"/>
    </source>
</evidence>
<feature type="region of interest" description="Disordered" evidence="7">
    <location>
        <begin position="226"/>
        <end position="247"/>
    </location>
</feature>
<dbReference type="Pfam" id="PF00443">
    <property type="entry name" value="UCH"/>
    <property type="match status" value="1"/>
</dbReference>
<dbReference type="CDD" id="cd02257">
    <property type="entry name" value="Peptidase_C19"/>
    <property type="match status" value="1"/>
</dbReference>
<dbReference type="InterPro" id="IPR001394">
    <property type="entry name" value="Peptidase_C19_UCH"/>
</dbReference>
<dbReference type="PROSITE" id="PS50235">
    <property type="entry name" value="USP_3"/>
    <property type="match status" value="1"/>
</dbReference>
<feature type="region of interest" description="Disordered" evidence="7">
    <location>
        <begin position="704"/>
        <end position="729"/>
    </location>
</feature>
<dbReference type="PANTHER" id="PTHR24006:SF687">
    <property type="entry name" value="UBIQUITIN CARBOXYL-TERMINAL HYDROLASE 10"/>
    <property type="match status" value="1"/>
</dbReference>
<evidence type="ECO:0000256" key="7">
    <source>
        <dbReference type="SAM" id="MobiDB-lite"/>
    </source>
</evidence>
<dbReference type="RefSeq" id="XP_062735678.1">
    <property type="nucleotide sequence ID" value="XM_062877024.1"/>
</dbReference>
<dbReference type="Proteomes" id="UP001322138">
    <property type="component" value="Unassembled WGS sequence"/>
</dbReference>
<evidence type="ECO:0000256" key="1">
    <source>
        <dbReference type="ARBA" id="ARBA00000707"/>
    </source>
</evidence>
<name>A0ABR0FV50_9PEZI</name>
<dbReference type="PROSITE" id="PS00973">
    <property type="entry name" value="USP_2"/>
    <property type="match status" value="1"/>
</dbReference>
<evidence type="ECO:0000313" key="10">
    <source>
        <dbReference type="Proteomes" id="UP001322138"/>
    </source>
</evidence>
<reference evidence="9 10" key="1">
    <citation type="journal article" date="2023" name="bioRxiv">
        <title>High-quality genome assemblies of four members of thePodospora anserinaspecies complex.</title>
        <authorList>
            <person name="Ament-Velasquez S.L."/>
            <person name="Vogan A.A."/>
            <person name="Wallerman O."/>
            <person name="Hartmann F."/>
            <person name="Gautier V."/>
            <person name="Silar P."/>
            <person name="Giraud T."/>
            <person name="Johannesson H."/>
        </authorList>
    </citation>
    <scope>NUCLEOTIDE SEQUENCE [LARGE SCALE GENOMIC DNA]</scope>
    <source>
        <strain evidence="9 10">CBS 112042</strain>
    </source>
</reference>
<evidence type="ECO:0000256" key="3">
    <source>
        <dbReference type="ARBA" id="ARBA00022670"/>
    </source>
</evidence>
<evidence type="ECO:0000256" key="4">
    <source>
        <dbReference type="ARBA" id="ARBA00022786"/>
    </source>
</evidence>
<dbReference type="PANTHER" id="PTHR24006">
    <property type="entry name" value="UBIQUITIN CARBOXYL-TERMINAL HYDROLASE"/>
    <property type="match status" value="1"/>
</dbReference>
<keyword evidence="6" id="KW-0788">Thiol protease</keyword>
<dbReference type="InterPro" id="IPR028889">
    <property type="entry name" value="USP"/>
</dbReference>
<protein>
    <recommendedName>
        <fullName evidence="2">ubiquitinyl hydrolase 1</fullName>
        <ecNumber evidence="2">3.4.19.12</ecNumber>
    </recommendedName>
</protein>
<feature type="compositionally biased region" description="Low complexity" evidence="7">
    <location>
        <begin position="347"/>
        <end position="364"/>
    </location>
</feature>
<dbReference type="InterPro" id="IPR050164">
    <property type="entry name" value="Peptidase_C19"/>
</dbReference>
<sequence>MMNNRAHLPAGQQMQGGADMGGGPPPPRRGNRHQYGPAHGYQYQQHQHHVNPSMYGHGAQYMNPYPPNQPYYMPYQQYHTGAMPQPYLPPQYNHAPYTRSPPAVQQYVPLHQPYGRPAQHSPIVSSPYQPPPPAMPPVVAPLTPSTTHSFAVPPPTTIAPSTIPPFREFIPASHQPLHNHEVQPPVQALHVHEAQPPIQPEFQPFVPQQQQQPFPQEYNQEAYLASEAKSPAEVQPEQQEAAIEAEASVETQVEVAVETPAASVVEGPFNMATTPATSEVHPITSPSEKILSKLPWFSNPEAGFPARAPKSRRRRPVSSTPNLILEKPAEAQQPEQAEQTEPKEEPVVNAETTVKAEVTEAATARSETPSTHEQQVEDTPPTTPSSAQTTQASIAVAVSPSTTVKPAIRSAIPALPTVPAVPVLPVIPRIAPKELQAVEKTAVQQTSVAPTKDEKSTEAGEGAHQVNGMGEKSETESAPAQAAPAPTPAPAKPKAWAALFAKPSAAPSAVASTAAAPRVHTNGNAADVSTAASGAVGSFPSSKANSLAEALQAYRPTGIDKLPFIEPRGLVNTGNMCYMNSVLQVLIFCIPFYDFLDQVSKKATHSFKSETPLIDALIMFMREFKIIDSATSTDLLQRRLKPEELEQYGESFTPEFVYEAIRKLPRFASMRRGHQQDAQEFLGFLLEGLHDECAQVMRTAPVSAVSTAPNSTPSSPTTSKPNGSLEGADDWLEVGPRQRAAVTRSSGHSLASPINKIFGGKLRSELRVPGNKTSVTLEPYEPLQLDIGAPEIRNIIDALKGLTRPETLHGDFNSPHGKNVKATKQIFIESVPPVLILHLKRFQFDAEGQGGTVKIWKKIGYPLEFEFPQEVLSRSQRNSTVHEGVPRYKLTAVVYHHGKNASGGHYTVDVRRQDGREWIRIDDTVIRRVRSEDVAEGGAEEEQAKSGSGNQKDSTGSNRFGAMNDEDTGDDDGWKQAAGGKKWSSVVNTPATNGQKLPPKQHKDSIKDNKVAYLLFYQRV</sequence>
<keyword evidence="10" id="KW-1185">Reference proteome</keyword>
<comment type="catalytic activity">
    <reaction evidence="1">
        <text>Thiol-dependent hydrolysis of ester, thioester, amide, peptide and isopeptide bonds formed by the C-terminal Gly of ubiquitin (a 76-residue protein attached to proteins as an intracellular targeting signal).</text>
        <dbReference type="EC" id="3.4.19.12"/>
    </reaction>
</comment>
<evidence type="ECO:0000256" key="6">
    <source>
        <dbReference type="ARBA" id="ARBA00022807"/>
    </source>
</evidence>
<dbReference type="SUPFAM" id="SSF54001">
    <property type="entry name" value="Cysteine proteinases"/>
    <property type="match status" value="1"/>
</dbReference>
<dbReference type="PROSITE" id="PS00972">
    <property type="entry name" value="USP_1"/>
    <property type="match status" value="1"/>
</dbReference>
<evidence type="ECO:0000313" key="9">
    <source>
        <dbReference type="EMBL" id="KAK4646702.1"/>
    </source>
</evidence>
<accession>A0ABR0FV50</accession>
<evidence type="ECO:0000259" key="8">
    <source>
        <dbReference type="PROSITE" id="PS50235"/>
    </source>
</evidence>
<feature type="compositionally biased region" description="Low complexity" evidence="7">
    <location>
        <begin position="330"/>
        <end position="339"/>
    </location>
</feature>
<feature type="region of interest" description="Disordered" evidence="7">
    <location>
        <begin position="302"/>
        <end position="390"/>
    </location>
</feature>
<keyword evidence="4" id="KW-0833">Ubl conjugation pathway</keyword>
<dbReference type="Gene3D" id="3.90.70.10">
    <property type="entry name" value="Cysteine proteinases"/>
    <property type="match status" value="1"/>
</dbReference>
<proteinExistence type="predicted"/>
<dbReference type="InterPro" id="IPR018200">
    <property type="entry name" value="USP_CS"/>
</dbReference>
<feature type="domain" description="USP" evidence="8">
    <location>
        <begin position="568"/>
        <end position="947"/>
    </location>
</feature>
<dbReference type="GeneID" id="87896506"/>
<feature type="region of interest" description="Disordered" evidence="7">
    <location>
        <begin position="1"/>
        <end position="38"/>
    </location>
</feature>
<feature type="region of interest" description="Disordered" evidence="7">
    <location>
        <begin position="441"/>
        <end position="491"/>
    </location>
</feature>
<gene>
    <name evidence="9" type="ORF">QC761_212900</name>
</gene>
<dbReference type="EC" id="3.4.19.12" evidence="2"/>
<evidence type="ECO:0000256" key="2">
    <source>
        <dbReference type="ARBA" id="ARBA00012759"/>
    </source>
</evidence>
<keyword evidence="3" id="KW-0645">Protease</keyword>
<dbReference type="InterPro" id="IPR038765">
    <property type="entry name" value="Papain-like_cys_pep_sf"/>
</dbReference>
<dbReference type="EMBL" id="JAFFGZ010000004">
    <property type="protein sequence ID" value="KAK4646702.1"/>
    <property type="molecule type" value="Genomic_DNA"/>
</dbReference>
<keyword evidence="5" id="KW-0378">Hydrolase</keyword>
<feature type="region of interest" description="Disordered" evidence="7">
    <location>
        <begin position="932"/>
        <end position="1005"/>
    </location>
</feature>